<dbReference type="Pfam" id="PF00196">
    <property type="entry name" value="GerE"/>
    <property type="match status" value="1"/>
</dbReference>
<dbReference type="Proteomes" id="UP000805614">
    <property type="component" value="Unassembled WGS sequence"/>
</dbReference>
<dbReference type="EMBL" id="JABVEC010000001">
    <property type="protein sequence ID" value="MBC6463959.1"/>
    <property type="molecule type" value="Genomic_DNA"/>
</dbReference>
<name>A0ABR7LGT9_9ACTN</name>
<dbReference type="PANTHER" id="PTHR16305">
    <property type="entry name" value="TESTICULAR SOLUBLE ADENYLYL CYCLASE"/>
    <property type="match status" value="1"/>
</dbReference>
<evidence type="ECO:0000313" key="5">
    <source>
        <dbReference type="Proteomes" id="UP000805614"/>
    </source>
</evidence>
<evidence type="ECO:0000259" key="3">
    <source>
        <dbReference type="PROSITE" id="PS50043"/>
    </source>
</evidence>
<dbReference type="PROSITE" id="PS50043">
    <property type="entry name" value="HTH_LUXR_2"/>
    <property type="match status" value="1"/>
</dbReference>
<dbReference type="Pfam" id="PF13191">
    <property type="entry name" value="AAA_16"/>
    <property type="match status" value="1"/>
</dbReference>
<evidence type="ECO:0000256" key="2">
    <source>
        <dbReference type="ARBA" id="ARBA00022840"/>
    </source>
</evidence>
<protein>
    <submittedName>
        <fullName evidence="4">AAA family ATPase</fullName>
    </submittedName>
</protein>
<keyword evidence="1" id="KW-0547">Nucleotide-binding</keyword>
<keyword evidence="2" id="KW-0067">ATP-binding</keyword>
<gene>
    <name evidence="4" type="ORF">HKK74_00375</name>
</gene>
<dbReference type="PANTHER" id="PTHR16305:SF35">
    <property type="entry name" value="TRANSCRIPTIONAL ACTIVATOR DOMAIN"/>
    <property type="match status" value="1"/>
</dbReference>
<evidence type="ECO:0000256" key="1">
    <source>
        <dbReference type="ARBA" id="ARBA00022741"/>
    </source>
</evidence>
<sequence length="911" mass="95979">MLKGRAEERSEIDRLISRARSGAGGVVVIKGQVGSGKTALLDDVGRTAEGVRVLRGAGFESEAELPFAALHMLLRPVHSHIKALGGAQATALNAALEFGAERNTDHHVIRPALLSVLSALAAERPLLCLVDDAQWVDHASAEALLFTARRLGSEGIALVIAARDDDQVLAGAGLPELRLGPLDHTSAAAVVAQRDPGLVPPARDRIIAEARGNPLALSELLTALTPAQRAGRLNPYAFHHGAVAVTGPAQGFFKKALGRLPVPTRALLLLAAAVDTPELGLVLRAARRSGATLADLGAAEQARLVHVTGSTVAFSHPLIRAVAYHDVTAAERQAAHRDLAEAAGDDVNLRAWQLAAATAGPDEEVAAELERVAEHSGDQYAYAAYERAARLTADRERGTRMLAAAAAAAGRAGLLRGALELAEQVVTLTDDPSMRATAARVQAAAGFEQGAPLPAGRTLLEGAELIHAHEPAKAMLMLVEAIRCGLHAADTDLVRVARSRLGALSLPASSPLVSLSSALSAVMTPPGRTEADDPHAVLELAKAARASVPAEVAEGIMVVSLDLTVIGHGECATADALVAETLVAECREGGTTRLLPHALQVLAQAHMYRGRHGQASAAATEGLNLASKSGQFHRASQLKNVLAWLAAVEGDEDRCTALAMDGMEYATAQGMIPGIALGTWALALLDLGYTRDEEALIRLESLWSGESLIGPVRLASDHIEAAVRCGRPDQASRPLALLEKRVDGSRNPVAAAVALRCKALTSHGKQAERYYEAAMQMHEKIDQPYERARTQLAYGEWLRRIRRKSAAHNPLSAAADTFERLGAKPWAARARAELKVMSSATAPEPMSGLLGQLTPQERQVVRLAATGASNGAIGARLFLSPRTVGNHLYRAYPKLGVKSRAELGKLDLPET</sequence>
<accession>A0ABR7LGT9</accession>
<dbReference type="InterPro" id="IPR041664">
    <property type="entry name" value="AAA_16"/>
</dbReference>
<dbReference type="InterPro" id="IPR027417">
    <property type="entry name" value="P-loop_NTPase"/>
</dbReference>
<dbReference type="SMART" id="SM00421">
    <property type="entry name" value="HTH_LUXR"/>
    <property type="match status" value="1"/>
</dbReference>
<dbReference type="InterPro" id="IPR016032">
    <property type="entry name" value="Sig_transdc_resp-reg_C-effctor"/>
</dbReference>
<evidence type="ECO:0000313" key="4">
    <source>
        <dbReference type="EMBL" id="MBC6463959.1"/>
    </source>
</evidence>
<reference evidence="4 5" key="1">
    <citation type="submission" date="2020-06" db="EMBL/GenBank/DDBJ databases">
        <title>Actinomadura xiongansis sp. nov., isolated from soil of Baiyangdian.</title>
        <authorList>
            <person name="Zhang X."/>
        </authorList>
    </citation>
    <scope>NUCLEOTIDE SEQUENCE [LARGE SCALE GENOMIC DNA]</scope>
    <source>
        <strain evidence="4 5">HBUM206468</strain>
    </source>
</reference>
<feature type="domain" description="HTH luxR-type" evidence="3">
    <location>
        <begin position="846"/>
        <end position="911"/>
    </location>
</feature>
<dbReference type="InterPro" id="IPR036388">
    <property type="entry name" value="WH-like_DNA-bd_sf"/>
</dbReference>
<dbReference type="InterPro" id="IPR000792">
    <property type="entry name" value="Tscrpt_reg_LuxR_C"/>
</dbReference>
<organism evidence="4 5">
    <name type="scientific">Actinomadura alba</name>
    <dbReference type="NCBI Taxonomy" id="406431"/>
    <lineage>
        <taxon>Bacteria</taxon>
        <taxon>Bacillati</taxon>
        <taxon>Actinomycetota</taxon>
        <taxon>Actinomycetes</taxon>
        <taxon>Streptosporangiales</taxon>
        <taxon>Thermomonosporaceae</taxon>
        <taxon>Actinomadura</taxon>
    </lineage>
</organism>
<keyword evidence="5" id="KW-1185">Reference proteome</keyword>
<dbReference type="SUPFAM" id="SSF52540">
    <property type="entry name" value="P-loop containing nucleoside triphosphate hydrolases"/>
    <property type="match status" value="1"/>
</dbReference>
<comment type="caution">
    <text evidence="4">The sequence shown here is derived from an EMBL/GenBank/DDBJ whole genome shotgun (WGS) entry which is preliminary data.</text>
</comment>
<dbReference type="CDD" id="cd06170">
    <property type="entry name" value="LuxR_C_like"/>
    <property type="match status" value="1"/>
</dbReference>
<dbReference type="RefSeq" id="WP_187240886.1">
    <property type="nucleotide sequence ID" value="NZ_BAAAOK010000015.1"/>
</dbReference>
<dbReference type="SUPFAM" id="SSF46894">
    <property type="entry name" value="C-terminal effector domain of the bipartite response regulators"/>
    <property type="match status" value="1"/>
</dbReference>
<dbReference type="PROSITE" id="PS00622">
    <property type="entry name" value="HTH_LUXR_1"/>
    <property type="match status" value="1"/>
</dbReference>
<dbReference type="PRINTS" id="PR00038">
    <property type="entry name" value="HTHLUXR"/>
</dbReference>
<proteinExistence type="predicted"/>
<dbReference type="Gene3D" id="1.10.10.10">
    <property type="entry name" value="Winged helix-like DNA-binding domain superfamily/Winged helix DNA-binding domain"/>
    <property type="match status" value="1"/>
</dbReference>